<gene>
    <name evidence="9" type="primary">ftsH_100</name>
    <name evidence="9" type="ORF">SDC9_206119</name>
</gene>
<protein>
    <submittedName>
        <fullName evidence="9">ATP-dependent zinc metalloprotease FtsH</fullName>
        <ecNumber evidence="9">3.4.24.-</ecNumber>
    </submittedName>
</protein>
<evidence type="ECO:0000256" key="5">
    <source>
        <dbReference type="ARBA" id="ARBA00022840"/>
    </source>
</evidence>
<dbReference type="InterPro" id="IPR037219">
    <property type="entry name" value="Peptidase_M41-like"/>
</dbReference>
<dbReference type="PANTHER" id="PTHR43655">
    <property type="entry name" value="ATP-DEPENDENT PROTEASE"/>
    <property type="match status" value="1"/>
</dbReference>
<evidence type="ECO:0000256" key="7">
    <source>
        <dbReference type="SAM" id="MobiDB-lite"/>
    </source>
</evidence>
<dbReference type="Gene3D" id="1.20.58.760">
    <property type="entry name" value="Peptidase M41"/>
    <property type="match status" value="1"/>
</dbReference>
<comment type="caution">
    <text evidence="9">The sequence shown here is derived from an EMBL/GenBank/DDBJ whole genome shotgun (WGS) entry which is preliminary data.</text>
</comment>
<dbReference type="InterPro" id="IPR000642">
    <property type="entry name" value="Peptidase_M41"/>
</dbReference>
<dbReference type="GO" id="GO:0004222">
    <property type="term" value="F:metalloendopeptidase activity"/>
    <property type="evidence" value="ECO:0007669"/>
    <property type="project" value="InterPro"/>
</dbReference>
<feature type="compositionally biased region" description="Basic and acidic residues" evidence="7">
    <location>
        <begin position="109"/>
        <end position="125"/>
    </location>
</feature>
<dbReference type="GO" id="GO:0005524">
    <property type="term" value="F:ATP binding"/>
    <property type="evidence" value="ECO:0007669"/>
    <property type="project" value="UniProtKB-KW"/>
</dbReference>
<evidence type="ECO:0000313" key="9">
    <source>
        <dbReference type="EMBL" id="MPN58414.1"/>
    </source>
</evidence>
<keyword evidence="9" id="KW-0378">Hydrolase</keyword>
<evidence type="ECO:0000256" key="2">
    <source>
        <dbReference type="ARBA" id="ARBA00022723"/>
    </source>
</evidence>
<keyword evidence="6 9" id="KW-0482">Metalloprotease</keyword>
<sequence>MVTEFGMSDTLGLVKLGHKQHEVFLGRDITEDKNYSDNVAYMIDQEVKAIIDGCYEKAKQILTEKNDQVEMVASTLLEKEVIEGKELDELLGLAPQEEEVKEQNYAQTKETETEEIKEAQHEGSAKPEVAGNPV</sequence>
<dbReference type="PANTHER" id="PTHR43655:SF2">
    <property type="entry name" value="AFG3 LIKE MATRIX AAA PEPTIDASE SUBUNIT 2, ISOFORM A"/>
    <property type="match status" value="1"/>
</dbReference>
<evidence type="ECO:0000256" key="1">
    <source>
        <dbReference type="ARBA" id="ARBA00001947"/>
    </source>
</evidence>
<dbReference type="EMBL" id="VSSQ01131066">
    <property type="protein sequence ID" value="MPN58414.1"/>
    <property type="molecule type" value="Genomic_DNA"/>
</dbReference>
<dbReference type="GO" id="GO:0004176">
    <property type="term" value="F:ATP-dependent peptidase activity"/>
    <property type="evidence" value="ECO:0007669"/>
    <property type="project" value="InterPro"/>
</dbReference>
<feature type="domain" description="Peptidase M41" evidence="8">
    <location>
        <begin position="1"/>
        <end position="90"/>
    </location>
</feature>
<evidence type="ECO:0000256" key="6">
    <source>
        <dbReference type="ARBA" id="ARBA00023049"/>
    </source>
</evidence>
<dbReference type="GO" id="GO:0006508">
    <property type="term" value="P:proteolysis"/>
    <property type="evidence" value="ECO:0007669"/>
    <property type="project" value="UniProtKB-KW"/>
</dbReference>
<keyword evidence="4" id="KW-0862">Zinc</keyword>
<proteinExistence type="predicted"/>
<keyword evidence="5" id="KW-0067">ATP-binding</keyword>
<keyword evidence="3" id="KW-0547">Nucleotide-binding</keyword>
<feature type="region of interest" description="Disordered" evidence="7">
    <location>
        <begin position="94"/>
        <end position="134"/>
    </location>
</feature>
<keyword evidence="2" id="KW-0479">Metal-binding</keyword>
<dbReference type="SUPFAM" id="SSF140990">
    <property type="entry name" value="FtsH protease domain-like"/>
    <property type="match status" value="1"/>
</dbReference>
<organism evidence="9">
    <name type="scientific">bioreactor metagenome</name>
    <dbReference type="NCBI Taxonomy" id="1076179"/>
    <lineage>
        <taxon>unclassified sequences</taxon>
        <taxon>metagenomes</taxon>
        <taxon>ecological metagenomes</taxon>
    </lineage>
</organism>
<dbReference type="AlphaFoldDB" id="A0A645JDD2"/>
<name>A0A645JDD2_9ZZZZ</name>
<evidence type="ECO:0000256" key="3">
    <source>
        <dbReference type="ARBA" id="ARBA00022741"/>
    </source>
</evidence>
<reference evidence="9" key="1">
    <citation type="submission" date="2019-08" db="EMBL/GenBank/DDBJ databases">
        <authorList>
            <person name="Kucharzyk K."/>
            <person name="Murdoch R.W."/>
            <person name="Higgins S."/>
            <person name="Loffler F."/>
        </authorList>
    </citation>
    <scope>NUCLEOTIDE SEQUENCE</scope>
</reference>
<dbReference type="EC" id="3.4.24.-" evidence="9"/>
<dbReference type="InterPro" id="IPR050928">
    <property type="entry name" value="ATP-dep_Zn_Metalloprotease"/>
</dbReference>
<evidence type="ECO:0000259" key="8">
    <source>
        <dbReference type="Pfam" id="PF01434"/>
    </source>
</evidence>
<dbReference type="Pfam" id="PF01434">
    <property type="entry name" value="Peptidase_M41"/>
    <property type="match status" value="1"/>
</dbReference>
<evidence type="ECO:0000256" key="4">
    <source>
        <dbReference type="ARBA" id="ARBA00022833"/>
    </source>
</evidence>
<dbReference type="GO" id="GO:0046872">
    <property type="term" value="F:metal ion binding"/>
    <property type="evidence" value="ECO:0007669"/>
    <property type="project" value="UniProtKB-KW"/>
</dbReference>
<keyword evidence="9" id="KW-0645">Protease</keyword>
<accession>A0A645JDD2</accession>
<comment type="cofactor">
    <cofactor evidence="1">
        <name>Zn(2+)</name>
        <dbReference type="ChEBI" id="CHEBI:29105"/>
    </cofactor>
</comment>